<dbReference type="Gene3D" id="2.60.120.10">
    <property type="entry name" value="Jelly Rolls"/>
    <property type="match status" value="1"/>
</dbReference>
<dbReference type="GO" id="GO:0000271">
    <property type="term" value="P:polysaccharide biosynthetic process"/>
    <property type="evidence" value="ECO:0007669"/>
    <property type="project" value="TreeGrafter"/>
</dbReference>
<feature type="active site" description="Proton donor" evidence="1">
    <location>
        <position position="129"/>
    </location>
</feature>
<protein>
    <recommendedName>
        <fullName evidence="5">dTDP-4-dehydrorhamnose 3,5-epimerase</fullName>
    </recommendedName>
</protein>
<dbReference type="GO" id="GO:0008830">
    <property type="term" value="F:dTDP-4-dehydrorhamnose 3,5-epimerase activity"/>
    <property type="evidence" value="ECO:0007669"/>
    <property type="project" value="InterPro"/>
</dbReference>
<dbReference type="SUPFAM" id="SSF51182">
    <property type="entry name" value="RmlC-like cupins"/>
    <property type="match status" value="1"/>
</dbReference>
<dbReference type="AlphaFoldDB" id="A0A1F8EH01"/>
<gene>
    <name evidence="3" type="ORF">A2650_03815</name>
</gene>
<feature type="active site" description="Proton acceptor" evidence="1">
    <location>
        <position position="62"/>
    </location>
</feature>
<accession>A0A1F8EH01</accession>
<evidence type="ECO:0000313" key="4">
    <source>
        <dbReference type="Proteomes" id="UP000177117"/>
    </source>
</evidence>
<dbReference type="Proteomes" id="UP000177117">
    <property type="component" value="Unassembled WGS sequence"/>
</dbReference>
<organism evidence="3 4">
    <name type="scientific">Candidatus Yanofskybacteria bacterium RIFCSPHIGHO2_01_FULL_41_53</name>
    <dbReference type="NCBI Taxonomy" id="1802663"/>
    <lineage>
        <taxon>Bacteria</taxon>
        <taxon>Candidatus Yanofskyibacteriota</taxon>
    </lineage>
</organism>
<sequence length="167" mass="19670">MIKVSQTTLPEVLRIERYFFEDYRGVCGEVYKKQEYFDAGIKIEFVEQDYSLSHKNVLRGLHGDPKTWKLISCLYGELYLVVMNYNETSPSFGKWEAFTLTPRNCLQILIPPMHANGHLILSDWAVFHYNQSEYYTDGKNQFTVKWNDPRFNITWPTGNPILSRRDS</sequence>
<dbReference type="GO" id="GO:0005829">
    <property type="term" value="C:cytosol"/>
    <property type="evidence" value="ECO:0007669"/>
    <property type="project" value="TreeGrafter"/>
</dbReference>
<feature type="site" description="Participates in a stacking interaction with the thymidine ring of dTDP-4-oxo-6-deoxyglucose" evidence="2">
    <location>
        <position position="135"/>
    </location>
</feature>
<name>A0A1F8EH01_9BACT</name>
<evidence type="ECO:0008006" key="5">
    <source>
        <dbReference type="Google" id="ProtNLM"/>
    </source>
</evidence>
<dbReference type="PANTHER" id="PTHR21047">
    <property type="entry name" value="DTDP-6-DEOXY-D-GLUCOSE-3,5 EPIMERASE"/>
    <property type="match status" value="1"/>
</dbReference>
<comment type="caution">
    <text evidence="3">The sequence shown here is derived from an EMBL/GenBank/DDBJ whole genome shotgun (WGS) entry which is preliminary data.</text>
</comment>
<evidence type="ECO:0000313" key="3">
    <source>
        <dbReference type="EMBL" id="OGN00083.1"/>
    </source>
</evidence>
<dbReference type="InterPro" id="IPR000888">
    <property type="entry name" value="RmlC-like"/>
</dbReference>
<evidence type="ECO:0000256" key="2">
    <source>
        <dbReference type="PIRSR" id="PIRSR600888-3"/>
    </source>
</evidence>
<dbReference type="InterPro" id="IPR011051">
    <property type="entry name" value="RmlC_Cupin_sf"/>
</dbReference>
<reference evidence="3 4" key="1">
    <citation type="journal article" date="2016" name="Nat. Commun.">
        <title>Thousands of microbial genomes shed light on interconnected biogeochemical processes in an aquifer system.</title>
        <authorList>
            <person name="Anantharaman K."/>
            <person name="Brown C.T."/>
            <person name="Hug L.A."/>
            <person name="Sharon I."/>
            <person name="Castelle C.J."/>
            <person name="Probst A.J."/>
            <person name="Thomas B.C."/>
            <person name="Singh A."/>
            <person name="Wilkins M.J."/>
            <person name="Karaoz U."/>
            <person name="Brodie E.L."/>
            <person name="Williams K.H."/>
            <person name="Hubbard S.S."/>
            <person name="Banfield J.F."/>
        </authorList>
    </citation>
    <scope>NUCLEOTIDE SEQUENCE [LARGE SCALE GENOMIC DNA]</scope>
</reference>
<evidence type="ECO:0000256" key="1">
    <source>
        <dbReference type="PIRSR" id="PIRSR600888-1"/>
    </source>
</evidence>
<dbReference type="PANTHER" id="PTHR21047:SF2">
    <property type="entry name" value="THYMIDINE DIPHOSPHO-4-KETO-RHAMNOSE 3,5-EPIMERASE"/>
    <property type="match status" value="1"/>
</dbReference>
<dbReference type="EMBL" id="MGJD01000029">
    <property type="protein sequence ID" value="OGN00083.1"/>
    <property type="molecule type" value="Genomic_DNA"/>
</dbReference>
<proteinExistence type="predicted"/>
<dbReference type="Pfam" id="PF00908">
    <property type="entry name" value="dTDP_sugar_isom"/>
    <property type="match status" value="1"/>
</dbReference>
<dbReference type="InterPro" id="IPR014710">
    <property type="entry name" value="RmlC-like_jellyroll"/>
</dbReference>